<dbReference type="SUPFAM" id="SSF51445">
    <property type="entry name" value="(Trans)glycosidases"/>
    <property type="match status" value="1"/>
</dbReference>
<dbReference type="Gene3D" id="2.60.40.1120">
    <property type="entry name" value="Carboxypeptidase-like, regulatory domain"/>
    <property type="match status" value="1"/>
</dbReference>
<proteinExistence type="inferred from homology"/>
<sequence>MRQLKTWLLSLGLLSSFALAQTPDFSNDRIYFLLTDRFANGDTSNDLGANSQQPLNWHGGDFKGVTQKIKEGYFQKLGFSAIWITPVYLQTPPVPVTGGPNAGTEFAGYHGYWAEDYFKVDPHLGTLEDLKELVKVAHENGLKVVQDMVVNHLGYGATLSETHPEYFHTQADCNASSNKDQDCALAGLPDLKQELPEVQKLLNDAVSYWVKEVGIDGIRMDTMKHSSDAYWPQFFAEGGPADPAKVWTVGEVFDGNPVFLSKFLNMGSPSVFDFGLYGAIKDSISGGGDATKVAEVLAQDSVYPDARRLSTFIDNHDVKRFISEAAERGVTGTAAVERLDLALSLIYTLRGTPVVYYGTELASPGEGDPYNYPLGRSNREDMNFTGAQDAPISKRLMTLNQIRASTPALRNGKYAEVCRPYGDTNIFAFKRSQLGQPPLVVVMNNGDSPIDLSALPLELSKTFAASAPLSELTGKALSVSLNADGNLVGSLPARSFYILTAERGSNPYAAPENPCIALAKAGGASALVKMNFTVDARSQGNGPIELRRFDTGSQVTYPMQPDPEHPGFWKTSISVPKNTLLKFKYGNLNPRAQNSGYEGFGEPDRSVVARAENADVQGVYNFIVSPVPPFVLTGKVTRNGQPVANALVALEGENTLFHALTLEDGSYYLPLPAGKQKLRARHPDAGSTEWTEVEGSQQNFNFELK</sequence>
<comment type="similarity">
    <text evidence="2 5">Belongs to the glycosyl hydrolase 13 family.</text>
</comment>
<evidence type="ECO:0000259" key="8">
    <source>
        <dbReference type="SMART" id="SM00642"/>
    </source>
</evidence>
<comment type="catalytic activity">
    <reaction evidence="6">
        <text>Endohydrolysis of (1-&gt;4)-alpha-D-glucosidic linkages in polysaccharides containing three or more (1-&gt;4)-alpha-linked D-glucose units.</text>
        <dbReference type="EC" id="3.2.1.1"/>
    </reaction>
</comment>
<evidence type="ECO:0000256" key="2">
    <source>
        <dbReference type="ARBA" id="ARBA00008061"/>
    </source>
</evidence>
<keyword evidence="3" id="KW-0479">Metal-binding</keyword>
<organism evidence="9 10">
    <name type="scientific">Deinococcus roseus</name>
    <dbReference type="NCBI Taxonomy" id="392414"/>
    <lineage>
        <taxon>Bacteria</taxon>
        <taxon>Thermotogati</taxon>
        <taxon>Deinococcota</taxon>
        <taxon>Deinococci</taxon>
        <taxon>Deinococcales</taxon>
        <taxon>Deinococcaceae</taxon>
        <taxon>Deinococcus</taxon>
    </lineage>
</organism>
<reference evidence="10" key="1">
    <citation type="journal article" date="2019" name="Int. J. Syst. Evol. Microbiol.">
        <title>The Global Catalogue of Microorganisms (GCM) 10K type strain sequencing project: providing services to taxonomists for standard genome sequencing and annotation.</title>
        <authorList>
            <consortium name="The Broad Institute Genomics Platform"/>
            <consortium name="The Broad Institute Genome Sequencing Center for Infectious Disease"/>
            <person name="Wu L."/>
            <person name="Ma J."/>
        </authorList>
    </citation>
    <scope>NUCLEOTIDE SEQUENCE [LARGE SCALE GENOMIC DNA]</scope>
    <source>
        <strain evidence="10">JCM 14370</strain>
    </source>
</reference>
<evidence type="ECO:0000256" key="1">
    <source>
        <dbReference type="ARBA" id="ARBA00001913"/>
    </source>
</evidence>
<evidence type="ECO:0000313" key="10">
    <source>
        <dbReference type="Proteomes" id="UP000632222"/>
    </source>
</evidence>
<dbReference type="PANTHER" id="PTHR10357">
    <property type="entry name" value="ALPHA-AMYLASE FAMILY MEMBER"/>
    <property type="match status" value="1"/>
</dbReference>
<dbReference type="EMBL" id="BMOD01000022">
    <property type="protein sequence ID" value="GGJ51208.1"/>
    <property type="molecule type" value="Genomic_DNA"/>
</dbReference>
<evidence type="ECO:0000256" key="7">
    <source>
        <dbReference type="SAM" id="SignalP"/>
    </source>
</evidence>
<keyword evidence="6" id="KW-0378">Hydrolase</keyword>
<dbReference type="Proteomes" id="UP000632222">
    <property type="component" value="Unassembled WGS sequence"/>
</dbReference>
<keyword evidence="4 7" id="KW-0732">Signal</keyword>
<gene>
    <name evidence="9" type="ORF">GCM10008938_41540</name>
</gene>
<dbReference type="InterPro" id="IPR008969">
    <property type="entry name" value="CarboxyPept-like_regulatory"/>
</dbReference>
<keyword evidence="10" id="KW-1185">Reference proteome</keyword>
<dbReference type="RefSeq" id="WP_189006307.1">
    <property type="nucleotide sequence ID" value="NZ_BMOD01000022.1"/>
</dbReference>
<dbReference type="InterPro" id="IPR013780">
    <property type="entry name" value="Glyco_hydro_b"/>
</dbReference>
<dbReference type="Pfam" id="PF00128">
    <property type="entry name" value="Alpha-amylase"/>
    <property type="match status" value="2"/>
</dbReference>
<dbReference type="Gene3D" id="3.20.20.80">
    <property type="entry name" value="Glycosidases"/>
    <property type="match status" value="1"/>
</dbReference>
<feature type="signal peptide" evidence="7">
    <location>
        <begin position="1"/>
        <end position="20"/>
    </location>
</feature>
<protein>
    <recommendedName>
        <fullName evidence="6">Alpha-amylase</fullName>
        <ecNumber evidence="6">3.2.1.1</ecNumber>
    </recommendedName>
</protein>
<evidence type="ECO:0000256" key="3">
    <source>
        <dbReference type="ARBA" id="ARBA00022723"/>
    </source>
</evidence>
<evidence type="ECO:0000256" key="6">
    <source>
        <dbReference type="RuleBase" id="RU361134"/>
    </source>
</evidence>
<keyword evidence="6" id="KW-0326">Glycosidase</keyword>
<dbReference type="SMART" id="SM00642">
    <property type="entry name" value="Aamy"/>
    <property type="match status" value="1"/>
</dbReference>
<feature type="domain" description="Glycosyl hydrolase family 13 catalytic" evidence="8">
    <location>
        <begin position="32"/>
        <end position="403"/>
    </location>
</feature>
<comment type="cofactor">
    <cofactor evidence="1">
        <name>Ca(2+)</name>
        <dbReference type="ChEBI" id="CHEBI:29108"/>
    </cofactor>
</comment>
<evidence type="ECO:0000256" key="4">
    <source>
        <dbReference type="ARBA" id="ARBA00022729"/>
    </source>
</evidence>
<dbReference type="SUPFAM" id="SSF49464">
    <property type="entry name" value="Carboxypeptidase regulatory domain-like"/>
    <property type="match status" value="1"/>
</dbReference>
<dbReference type="InterPro" id="IPR006046">
    <property type="entry name" value="Alpha_amylase"/>
</dbReference>
<keyword evidence="6" id="KW-0119">Carbohydrate metabolism</keyword>
<dbReference type="PANTHER" id="PTHR10357:SF215">
    <property type="entry name" value="ALPHA-AMYLASE 1"/>
    <property type="match status" value="1"/>
</dbReference>
<accession>A0ABQ2DAV8</accession>
<name>A0ABQ2DAV8_9DEIO</name>
<dbReference type="InterPro" id="IPR006047">
    <property type="entry name" value="GH13_cat_dom"/>
</dbReference>
<dbReference type="EC" id="3.2.1.1" evidence="6"/>
<dbReference type="PRINTS" id="PR00110">
    <property type="entry name" value="ALPHAAMYLASE"/>
</dbReference>
<evidence type="ECO:0000313" key="9">
    <source>
        <dbReference type="EMBL" id="GGJ51208.1"/>
    </source>
</evidence>
<dbReference type="InterPro" id="IPR017853">
    <property type="entry name" value="GH"/>
</dbReference>
<comment type="caution">
    <text evidence="9">The sequence shown here is derived from an EMBL/GenBank/DDBJ whole genome shotgun (WGS) entry which is preliminary data.</text>
</comment>
<feature type="chain" id="PRO_5047207408" description="Alpha-amylase" evidence="7">
    <location>
        <begin position="21"/>
        <end position="705"/>
    </location>
</feature>
<dbReference type="Gene3D" id="2.60.40.1180">
    <property type="entry name" value="Golgi alpha-mannosidase II"/>
    <property type="match status" value="1"/>
</dbReference>
<evidence type="ECO:0000256" key="5">
    <source>
        <dbReference type="RuleBase" id="RU003615"/>
    </source>
</evidence>